<proteinExistence type="predicted"/>
<protein>
    <submittedName>
        <fullName evidence="1">Uncharacterized protein</fullName>
    </submittedName>
</protein>
<keyword evidence="2" id="KW-1185">Reference proteome</keyword>
<dbReference type="EMBL" id="FJUW01000043">
    <property type="protein sequence ID" value="CZT07692.1"/>
    <property type="molecule type" value="Genomic_DNA"/>
</dbReference>
<name>A0A1E1LB27_9HELO</name>
<evidence type="ECO:0000313" key="1">
    <source>
        <dbReference type="EMBL" id="CZT07692.1"/>
    </source>
</evidence>
<accession>A0A1E1LB27</accession>
<gene>
    <name evidence="1" type="ORF">RCO7_11670</name>
</gene>
<comment type="caution">
    <text evidence="1">The sequence shown here is derived from an EMBL/GenBank/DDBJ whole genome shotgun (WGS) entry which is preliminary data.</text>
</comment>
<reference evidence="2" key="1">
    <citation type="submission" date="2016-03" db="EMBL/GenBank/DDBJ databases">
        <authorList>
            <person name="Ploux O."/>
        </authorList>
    </citation>
    <scope>NUCLEOTIDE SEQUENCE [LARGE SCALE GENOMIC DNA]</scope>
    <source>
        <strain evidence="2">UK7</strain>
    </source>
</reference>
<sequence>MARLKLCTNGDAKTHKFTVKSDTKEHVGYKPGQMTGGDAKPSELSRWAFADMQICNFPELLCKSTNNRKVYKPTNVAKWSKRKGRELI</sequence>
<dbReference type="Proteomes" id="UP000178129">
    <property type="component" value="Unassembled WGS sequence"/>
</dbReference>
<dbReference type="AlphaFoldDB" id="A0A1E1LB27"/>
<dbReference type="InParanoid" id="A0A1E1LB27"/>
<evidence type="ECO:0000313" key="2">
    <source>
        <dbReference type="Proteomes" id="UP000178129"/>
    </source>
</evidence>
<organism evidence="1 2">
    <name type="scientific">Rhynchosporium graminicola</name>
    <dbReference type="NCBI Taxonomy" id="2792576"/>
    <lineage>
        <taxon>Eukaryota</taxon>
        <taxon>Fungi</taxon>
        <taxon>Dikarya</taxon>
        <taxon>Ascomycota</taxon>
        <taxon>Pezizomycotina</taxon>
        <taxon>Leotiomycetes</taxon>
        <taxon>Helotiales</taxon>
        <taxon>Ploettnerulaceae</taxon>
        <taxon>Rhynchosporium</taxon>
    </lineage>
</organism>